<name>A0A371GTX8_MUCPR</name>
<evidence type="ECO:0000313" key="1">
    <source>
        <dbReference type="EMBL" id="RDX94001.1"/>
    </source>
</evidence>
<dbReference type="AlphaFoldDB" id="A0A371GTX8"/>
<accession>A0A371GTX8</accession>
<dbReference type="EMBL" id="QJKJ01004476">
    <property type="protein sequence ID" value="RDX94001.1"/>
    <property type="molecule type" value="Genomic_DNA"/>
</dbReference>
<organism evidence="1 2">
    <name type="scientific">Mucuna pruriens</name>
    <name type="common">Velvet bean</name>
    <name type="synonym">Dolichos pruriens</name>
    <dbReference type="NCBI Taxonomy" id="157652"/>
    <lineage>
        <taxon>Eukaryota</taxon>
        <taxon>Viridiplantae</taxon>
        <taxon>Streptophyta</taxon>
        <taxon>Embryophyta</taxon>
        <taxon>Tracheophyta</taxon>
        <taxon>Spermatophyta</taxon>
        <taxon>Magnoliopsida</taxon>
        <taxon>eudicotyledons</taxon>
        <taxon>Gunneridae</taxon>
        <taxon>Pentapetalae</taxon>
        <taxon>rosids</taxon>
        <taxon>fabids</taxon>
        <taxon>Fabales</taxon>
        <taxon>Fabaceae</taxon>
        <taxon>Papilionoideae</taxon>
        <taxon>50 kb inversion clade</taxon>
        <taxon>NPAAA clade</taxon>
        <taxon>indigoferoid/millettioid clade</taxon>
        <taxon>Phaseoleae</taxon>
        <taxon>Mucuna</taxon>
    </lineage>
</organism>
<reference evidence="1" key="1">
    <citation type="submission" date="2018-05" db="EMBL/GenBank/DDBJ databases">
        <title>Draft genome of Mucuna pruriens seed.</title>
        <authorList>
            <person name="Nnadi N.E."/>
            <person name="Vos R."/>
            <person name="Hasami M.H."/>
            <person name="Devisetty U.K."/>
            <person name="Aguiy J.C."/>
        </authorList>
    </citation>
    <scope>NUCLEOTIDE SEQUENCE [LARGE SCALE GENOMIC DNA]</scope>
    <source>
        <strain evidence="1">JCA_2017</strain>
    </source>
</reference>
<evidence type="ECO:0000313" key="2">
    <source>
        <dbReference type="Proteomes" id="UP000257109"/>
    </source>
</evidence>
<dbReference type="Proteomes" id="UP000257109">
    <property type="component" value="Unassembled WGS sequence"/>
</dbReference>
<sequence>MPASHCDFTNRPRPPERHRFGDVFPYCERPVAVRDLVEASFVSARRHFQILTLLRVALHVGSCVQNHVEGLRGLAHSHAREVLAASLAHTGRHRRGEVFESELRLGRVELRSVDAVEGELMFCVERVDSG</sequence>
<proteinExistence type="predicted"/>
<gene>
    <name evidence="1" type="ORF">CR513_23668</name>
</gene>
<comment type="caution">
    <text evidence="1">The sequence shown here is derived from an EMBL/GenBank/DDBJ whole genome shotgun (WGS) entry which is preliminary data.</text>
</comment>
<protein>
    <submittedName>
        <fullName evidence="1">Uncharacterized protein</fullName>
    </submittedName>
</protein>
<keyword evidence="2" id="KW-1185">Reference proteome</keyword>
<feature type="non-terminal residue" evidence="1">
    <location>
        <position position="1"/>
    </location>
</feature>